<comment type="caution">
    <text evidence="1">The sequence shown here is derived from an EMBL/GenBank/DDBJ whole genome shotgun (WGS) entry which is preliminary data.</text>
</comment>
<protein>
    <submittedName>
        <fullName evidence="1">VLRF1 family aeRF1-type release factor</fullName>
    </submittedName>
</protein>
<dbReference type="Pfam" id="PF18846">
    <property type="entry name" value="baeRF_family5"/>
    <property type="match status" value="1"/>
</dbReference>
<accession>A0ABV6NIU4</accession>
<keyword evidence="2" id="KW-1185">Reference proteome</keyword>
<dbReference type="RefSeq" id="WP_273846539.1">
    <property type="nucleotide sequence ID" value="NZ_JAQQWT010000017.1"/>
</dbReference>
<gene>
    <name evidence="1" type="ORF">ACFFH4_17010</name>
</gene>
<dbReference type="InterPro" id="IPR040983">
    <property type="entry name" value="Bact_RF_family5"/>
</dbReference>
<reference evidence="1 2" key="1">
    <citation type="submission" date="2024-09" db="EMBL/GenBank/DDBJ databases">
        <authorList>
            <person name="Sun Q."/>
            <person name="Mori K."/>
        </authorList>
    </citation>
    <scope>NUCLEOTIDE SEQUENCE [LARGE SCALE GENOMIC DNA]</scope>
    <source>
        <strain evidence="1 2">NCAIM B.02301</strain>
    </source>
</reference>
<name>A0ABV6NIU4_9BACI</name>
<organism evidence="1 2">
    <name type="scientific">Halalkalibacter alkalisediminis</name>
    <dbReference type="NCBI Taxonomy" id="935616"/>
    <lineage>
        <taxon>Bacteria</taxon>
        <taxon>Bacillati</taxon>
        <taxon>Bacillota</taxon>
        <taxon>Bacilli</taxon>
        <taxon>Bacillales</taxon>
        <taxon>Bacillaceae</taxon>
        <taxon>Halalkalibacter</taxon>
    </lineage>
</organism>
<sequence length="261" mass="30740">MALANELQQLKKQYCEEGVLTIYLSTDQTSNDQKKGEWKIRLKNGLKRLEEYIQKSDENQLSMYKKLKKKATAEIVKLQLQLPKSIVLLAFPNGDIVLKKLQLHVENKFHWEKEPILAQLETIQKEYPQEGIIFIQKEGVFVIETSLGEVNNELGYDLDLENEDWKQYEGVAARERMASSANHRDKYDQRLEAIQQRWYKQLANELEKKAKDKGWQHIYLVGEQELISEFEKHMTFRNRSIIHKNYTRFSAKEIVSHVLAS</sequence>
<dbReference type="Proteomes" id="UP001589833">
    <property type="component" value="Unassembled WGS sequence"/>
</dbReference>
<proteinExistence type="predicted"/>
<evidence type="ECO:0000313" key="2">
    <source>
        <dbReference type="Proteomes" id="UP001589833"/>
    </source>
</evidence>
<evidence type="ECO:0000313" key="1">
    <source>
        <dbReference type="EMBL" id="MFC0560684.1"/>
    </source>
</evidence>
<dbReference type="EMBL" id="JBHLTR010000036">
    <property type="protein sequence ID" value="MFC0560684.1"/>
    <property type="molecule type" value="Genomic_DNA"/>
</dbReference>